<dbReference type="Pfam" id="PF13532">
    <property type="entry name" value="2OG-FeII_Oxy_2"/>
    <property type="match status" value="1"/>
</dbReference>
<organism evidence="2 3">
    <name type="scientific">Microtetraspora glauca</name>
    <dbReference type="NCBI Taxonomy" id="1996"/>
    <lineage>
        <taxon>Bacteria</taxon>
        <taxon>Bacillati</taxon>
        <taxon>Actinomycetota</taxon>
        <taxon>Actinomycetes</taxon>
        <taxon>Streptosporangiales</taxon>
        <taxon>Streptosporangiaceae</taxon>
        <taxon>Microtetraspora</taxon>
    </lineage>
</organism>
<name>A0ABV3GNH8_MICGL</name>
<dbReference type="Proteomes" id="UP001551675">
    <property type="component" value="Unassembled WGS sequence"/>
</dbReference>
<dbReference type="GO" id="GO:0051213">
    <property type="term" value="F:dioxygenase activity"/>
    <property type="evidence" value="ECO:0007669"/>
    <property type="project" value="UniProtKB-KW"/>
</dbReference>
<dbReference type="RefSeq" id="WP_358138634.1">
    <property type="nucleotide sequence ID" value="NZ_JBFALK010000020.1"/>
</dbReference>
<feature type="domain" description="Fe2OG dioxygenase" evidence="1">
    <location>
        <begin position="107"/>
        <end position="205"/>
    </location>
</feature>
<sequence length="207" mass="22745">MIFQSSLLDCGDEIGPGPLGASVKRAVLDHGAWIDVRPGWISGADTLFDRLVHVVPWHAEKRQMYDRVVDVPRLLCFYGEDHPLPDPALDEARKALDAHYADELGEPFRTAGLCLYRDGRDSVAWHGDTVGRGSTEDTMVAIISIGTPRALLLRPRGGGPTLRHDLGHGDLIVMGGSCQRTWEHAIPKTARVVGARISVQFRPRGVR</sequence>
<keyword evidence="2" id="KW-0223">Dioxygenase</keyword>
<keyword evidence="3" id="KW-1185">Reference proteome</keyword>
<evidence type="ECO:0000313" key="2">
    <source>
        <dbReference type="EMBL" id="MEV0973154.1"/>
    </source>
</evidence>
<dbReference type="PANTHER" id="PTHR31212:SF4">
    <property type="entry name" value="ALPHA-KETOGLUTARATE-DEPENDENT DIOXYGENASE ALKB HOMOLOG 3"/>
    <property type="match status" value="1"/>
</dbReference>
<dbReference type="InterPro" id="IPR037151">
    <property type="entry name" value="AlkB-like_sf"/>
</dbReference>
<accession>A0ABV3GNH8</accession>
<keyword evidence="2" id="KW-0560">Oxidoreductase</keyword>
<gene>
    <name evidence="2" type="ORF">AB0I59_31510</name>
</gene>
<dbReference type="Gene3D" id="2.60.120.590">
    <property type="entry name" value="Alpha-ketoglutarate-dependent dioxygenase AlkB-like"/>
    <property type="match status" value="1"/>
</dbReference>
<dbReference type="EMBL" id="JBFALK010000020">
    <property type="protein sequence ID" value="MEV0973154.1"/>
    <property type="molecule type" value="Genomic_DNA"/>
</dbReference>
<protein>
    <submittedName>
        <fullName evidence="2">Alpha-ketoglutarate-dependent dioxygenase AlkB</fullName>
    </submittedName>
</protein>
<proteinExistence type="predicted"/>
<reference evidence="2 3" key="1">
    <citation type="submission" date="2024-06" db="EMBL/GenBank/DDBJ databases">
        <title>The Natural Products Discovery Center: Release of the First 8490 Sequenced Strains for Exploring Actinobacteria Biosynthetic Diversity.</title>
        <authorList>
            <person name="Kalkreuter E."/>
            <person name="Kautsar S.A."/>
            <person name="Yang D."/>
            <person name="Bader C.D."/>
            <person name="Teijaro C.N."/>
            <person name="Fluegel L."/>
            <person name="Davis C.M."/>
            <person name="Simpson J.R."/>
            <person name="Lauterbach L."/>
            <person name="Steele A.D."/>
            <person name="Gui C."/>
            <person name="Meng S."/>
            <person name="Li G."/>
            <person name="Viehrig K."/>
            <person name="Ye F."/>
            <person name="Su P."/>
            <person name="Kiefer A.F."/>
            <person name="Nichols A."/>
            <person name="Cepeda A.J."/>
            <person name="Yan W."/>
            <person name="Fan B."/>
            <person name="Jiang Y."/>
            <person name="Adhikari A."/>
            <person name="Zheng C.-J."/>
            <person name="Schuster L."/>
            <person name="Cowan T.M."/>
            <person name="Smanski M.J."/>
            <person name="Chevrette M.G."/>
            <person name="De Carvalho L.P.S."/>
            <person name="Shen B."/>
        </authorList>
    </citation>
    <scope>NUCLEOTIDE SEQUENCE [LARGE SCALE GENOMIC DNA]</scope>
    <source>
        <strain evidence="2 3">NPDC050100</strain>
    </source>
</reference>
<comment type="caution">
    <text evidence="2">The sequence shown here is derived from an EMBL/GenBank/DDBJ whole genome shotgun (WGS) entry which is preliminary data.</text>
</comment>
<dbReference type="InterPro" id="IPR032854">
    <property type="entry name" value="ALKBH3"/>
</dbReference>
<dbReference type="PROSITE" id="PS51471">
    <property type="entry name" value="FE2OG_OXY"/>
    <property type="match status" value="1"/>
</dbReference>
<dbReference type="InterPro" id="IPR005123">
    <property type="entry name" value="Oxoglu/Fe-dep_dioxygenase_dom"/>
</dbReference>
<dbReference type="SUPFAM" id="SSF51197">
    <property type="entry name" value="Clavaminate synthase-like"/>
    <property type="match status" value="1"/>
</dbReference>
<dbReference type="PANTHER" id="PTHR31212">
    <property type="entry name" value="ALPHA-KETOGLUTARATE-DEPENDENT DIOXYGENASE ALKB HOMOLOG 3"/>
    <property type="match status" value="1"/>
</dbReference>
<evidence type="ECO:0000313" key="3">
    <source>
        <dbReference type="Proteomes" id="UP001551675"/>
    </source>
</evidence>
<dbReference type="InterPro" id="IPR027450">
    <property type="entry name" value="AlkB-like"/>
</dbReference>
<evidence type="ECO:0000259" key="1">
    <source>
        <dbReference type="PROSITE" id="PS51471"/>
    </source>
</evidence>